<dbReference type="Pfam" id="PF13475">
    <property type="entry name" value="DUF4116"/>
    <property type="match status" value="3"/>
</dbReference>
<dbReference type="AlphaFoldDB" id="A0A813JQN3"/>
<organism evidence="2 3">
    <name type="scientific">Polarella glacialis</name>
    <name type="common">Dinoflagellate</name>
    <dbReference type="NCBI Taxonomy" id="89957"/>
    <lineage>
        <taxon>Eukaryota</taxon>
        <taxon>Sar</taxon>
        <taxon>Alveolata</taxon>
        <taxon>Dinophyceae</taxon>
        <taxon>Suessiales</taxon>
        <taxon>Suessiaceae</taxon>
        <taxon>Polarella</taxon>
    </lineage>
</organism>
<feature type="domain" description="DUF4116" evidence="1">
    <location>
        <begin position="155"/>
        <end position="201"/>
    </location>
</feature>
<reference evidence="2" key="1">
    <citation type="submission" date="2021-02" db="EMBL/GenBank/DDBJ databases">
        <authorList>
            <person name="Dougan E. K."/>
            <person name="Rhodes N."/>
            <person name="Thang M."/>
            <person name="Chan C."/>
        </authorList>
    </citation>
    <scope>NUCLEOTIDE SEQUENCE</scope>
</reference>
<name>A0A813JQN3_POLGL</name>
<feature type="non-terminal residue" evidence="2">
    <location>
        <position position="331"/>
    </location>
</feature>
<accession>A0A813JQN3</accession>
<evidence type="ECO:0000313" key="2">
    <source>
        <dbReference type="EMBL" id="CAE8682387.1"/>
    </source>
</evidence>
<protein>
    <recommendedName>
        <fullName evidence="1">DUF4116 domain-containing protein</fullName>
    </recommendedName>
</protein>
<dbReference type="InterPro" id="IPR025197">
    <property type="entry name" value="DUF4116"/>
</dbReference>
<comment type="caution">
    <text evidence="2">The sequence shown here is derived from an EMBL/GenBank/DDBJ whole genome shotgun (WGS) entry which is preliminary data.</text>
</comment>
<feature type="domain" description="DUF4116" evidence="1">
    <location>
        <begin position="57"/>
        <end position="101"/>
    </location>
</feature>
<sequence>AQFMLSATKLQKVALSYVSEKLRGDLSFWRTVIRELPEDGWHLAFVQYGPLDLLGADKKTMLEAVKRNVEALSYGSDVVRGDPEVVMEALKRDWKGAKYCSRLEVNSISKAIAQDWRAISSYLDLLEPWKIEGMAKLVKINPQIVRDPRLGKVHEVMTLAVKQNGLLLACGTKELRDDRDLVDAAISQTWRALGFASKRLRNDMALITKALKQDGLALQHASDEIRDNASMVIDAMKRNPAAFRFAGTCLHADNSFWEVLVRTFYDTAWIKWLQHGRGQLSPGFSLPEEGAPLKAKASPVKAKVSAVKAKDSTLRLPPLNPDLRKQATALP</sequence>
<evidence type="ECO:0000313" key="3">
    <source>
        <dbReference type="Proteomes" id="UP000626109"/>
    </source>
</evidence>
<gene>
    <name evidence="2" type="ORF">PGLA2088_LOCUS22919</name>
</gene>
<feature type="domain" description="DUF4116" evidence="1">
    <location>
        <begin position="206"/>
        <end position="247"/>
    </location>
</feature>
<proteinExistence type="predicted"/>
<dbReference type="Proteomes" id="UP000626109">
    <property type="component" value="Unassembled WGS sequence"/>
</dbReference>
<evidence type="ECO:0000259" key="1">
    <source>
        <dbReference type="Pfam" id="PF13475"/>
    </source>
</evidence>
<dbReference type="EMBL" id="CAJNNW010026069">
    <property type="protein sequence ID" value="CAE8682387.1"/>
    <property type="molecule type" value="Genomic_DNA"/>
</dbReference>